<protein>
    <submittedName>
        <fullName evidence="4">Flavodoxin family protein</fullName>
    </submittedName>
</protein>
<dbReference type="InterPro" id="IPR051796">
    <property type="entry name" value="ISF_SsuE-like"/>
</dbReference>
<feature type="domain" description="NADPH-dependent FMN reductase-like" evidence="3">
    <location>
        <begin position="1"/>
        <end position="105"/>
    </location>
</feature>
<dbReference type="Proteomes" id="UP001254848">
    <property type="component" value="Unassembled WGS sequence"/>
</dbReference>
<organism evidence="4 5">
    <name type="scientific">Anaeroselena agilis</name>
    <dbReference type="NCBI Taxonomy" id="3063788"/>
    <lineage>
        <taxon>Bacteria</taxon>
        <taxon>Bacillati</taxon>
        <taxon>Bacillota</taxon>
        <taxon>Negativicutes</taxon>
        <taxon>Acetonemataceae</taxon>
        <taxon>Anaeroselena</taxon>
    </lineage>
</organism>
<evidence type="ECO:0000256" key="2">
    <source>
        <dbReference type="ARBA" id="ARBA00022643"/>
    </source>
</evidence>
<keyword evidence="1" id="KW-0285">Flavoprotein</keyword>
<dbReference type="PANTHER" id="PTHR43278:SF2">
    <property type="entry name" value="IRON-SULFUR FLAVOPROTEIN"/>
    <property type="match status" value="1"/>
</dbReference>
<dbReference type="EMBL" id="JAUOZS010000001">
    <property type="protein sequence ID" value="MDT8902383.1"/>
    <property type="molecule type" value="Genomic_DNA"/>
</dbReference>
<evidence type="ECO:0000259" key="3">
    <source>
        <dbReference type="Pfam" id="PF03358"/>
    </source>
</evidence>
<dbReference type="Pfam" id="PF03358">
    <property type="entry name" value="FMN_red"/>
    <property type="match status" value="1"/>
</dbReference>
<evidence type="ECO:0000256" key="1">
    <source>
        <dbReference type="ARBA" id="ARBA00022630"/>
    </source>
</evidence>
<dbReference type="InterPro" id="IPR005025">
    <property type="entry name" value="FMN_Rdtase-like_dom"/>
</dbReference>
<accession>A0ABU3P006</accession>
<dbReference type="RefSeq" id="WP_413780866.1">
    <property type="nucleotide sequence ID" value="NZ_JAUOZS010000001.1"/>
</dbReference>
<gene>
    <name evidence="4" type="ORF">Q4T40_14125</name>
</gene>
<dbReference type="InterPro" id="IPR029039">
    <property type="entry name" value="Flavoprotein-like_sf"/>
</dbReference>
<keyword evidence="5" id="KW-1185">Reference proteome</keyword>
<dbReference type="PANTHER" id="PTHR43278">
    <property type="entry name" value="NAD(P)H-DEPENDENT FMN-CONTAINING OXIDOREDUCTASE YWQN-RELATED"/>
    <property type="match status" value="1"/>
</dbReference>
<evidence type="ECO:0000313" key="5">
    <source>
        <dbReference type="Proteomes" id="UP001254848"/>
    </source>
</evidence>
<sequence length="239" mass="25927">MKIVAVNGSHKGRAGNTAVMVDAFLKGARLAGAETAHIALAEKEIGYCRACKACWFATPGQCVLRDDMAEIAPLLKSAAVWVWATPLYFDNLSSRLKAFLDRLMVLASPRWTKDDHGECRHLTAGPPPKLALIANCGYPERSHFQVISHWLERHARNLGAEVVGEIYASEGALLTSPADELRPVVADRLQVIETAGREIAAGLAISAETRELLARPFIPAEAYIRGVESHIAALLEKAP</sequence>
<evidence type="ECO:0000313" key="4">
    <source>
        <dbReference type="EMBL" id="MDT8902383.1"/>
    </source>
</evidence>
<name>A0ABU3P006_9FIRM</name>
<dbReference type="SUPFAM" id="SSF52218">
    <property type="entry name" value="Flavoproteins"/>
    <property type="match status" value="1"/>
</dbReference>
<comment type="caution">
    <text evidence="4">The sequence shown here is derived from an EMBL/GenBank/DDBJ whole genome shotgun (WGS) entry which is preliminary data.</text>
</comment>
<keyword evidence="2" id="KW-0288">FMN</keyword>
<dbReference type="Gene3D" id="3.40.50.360">
    <property type="match status" value="1"/>
</dbReference>
<proteinExistence type="predicted"/>
<reference evidence="4 5" key="1">
    <citation type="submission" date="2023-07" db="EMBL/GenBank/DDBJ databases">
        <title>The novel representative of Negativicutes class, Anaeroselena agilis gen. nov. sp. nov.</title>
        <authorList>
            <person name="Prokofeva M.I."/>
            <person name="Elcheninov A.G."/>
            <person name="Klyukina A."/>
            <person name="Kublanov I.V."/>
            <person name="Frolov E.N."/>
            <person name="Podosokorskaya O.A."/>
        </authorList>
    </citation>
    <scope>NUCLEOTIDE SEQUENCE [LARGE SCALE GENOMIC DNA]</scope>
    <source>
        <strain evidence="4 5">4137-cl</strain>
    </source>
</reference>